<dbReference type="EMBL" id="UOFW01000115">
    <property type="protein sequence ID" value="VAX04887.1"/>
    <property type="molecule type" value="Genomic_DNA"/>
</dbReference>
<feature type="domain" description="PAS" evidence="1">
    <location>
        <begin position="26"/>
        <end position="77"/>
    </location>
</feature>
<evidence type="ECO:0000313" key="2">
    <source>
        <dbReference type="EMBL" id="VAX04887.1"/>
    </source>
</evidence>
<accession>A0A3B1BJ96</accession>
<dbReference type="Pfam" id="PF08447">
    <property type="entry name" value="PAS_3"/>
    <property type="match status" value="1"/>
</dbReference>
<dbReference type="InterPro" id="IPR013655">
    <property type="entry name" value="PAS_fold_3"/>
</dbReference>
<dbReference type="CDD" id="cd00130">
    <property type="entry name" value="PAS"/>
    <property type="match status" value="1"/>
</dbReference>
<organism evidence="2">
    <name type="scientific">hydrothermal vent metagenome</name>
    <dbReference type="NCBI Taxonomy" id="652676"/>
    <lineage>
        <taxon>unclassified sequences</taxon>
        <taxon>metagenomes</taxon>
        <taxon>ecological metagenomes</taxon>
    </lineage>
</organism>
<evidence type="ECO:0000259" key="1">
    <source>
        <dbReference type="PROSITE" id="PS50112"/>
    </source>
</evidence>
<dbReference type="SUPFAM" id="SSF55785">
    <property type="entry name" value="PYP-like sensor domain (PAS domain)"/>
    <property type="match status" value="1"/>
</dbReference>
<sequence>MALQLVKPVDEEIDFGEEEIIVSKTDLKGRIIYANDVFCRVAEMSTREVIGQPHNIIRHPDMPRAVFKLLWSTVQSGEEIFAFVKNMSKTGKYYWVNAHVTPSYDDNGDLSGYNSNRRYPAGKSIQKISPIYEKLLAEEKKHTNSKESLQASSAFLKNFLDEQNMSYAEFIWSLKG</sequence>
<proteinExistence type="predicted"/>
<dbReference type="InterPro" id="IPR035965">
    <property type="entry name" value="PAS-like_dom_sf"/>
</dbReference>
<dbReference type="InterPro" id="IPR000014">
    <property type="entry name" value="PAS"/>
</dbReference>
<gene>
    <name evidence="2" type="ORF">MNBD_ALPHA03-1776</name>
</gene>
<dbReference type="AlphaFoldDB" id="A0A3B1BJ96"/>
<protein>
    <submittedName>
        <fullName evidence="2">PUTATIVE SIGNAL-TRANSDUCTION SENSOR PROTEIN</fullName>
    </submittedName>
</protein>
<name>A0A3B1BJ96_9ZZZZ</name>
<dbReference type="PROSITE" id="PS50112">
    <property type="entry name" value="PAS"/>
    <property type="match status" value="1"/>
</dbReference>
<dbReference type="Gene3D" id="3.30.450.20">
    <property type="entry name" value="PAS domain"/>
    <property type="match status" value="1"/>
</dbReference>
<reference evidence="2" key="1">
    <citation type="submission" date="2018-06" db="EMBL/GenBank/DDBJ databases">
        <authorList>
            <person name="Zhirakovskaya E."/>
        </authorList>
    </citation>
    <scope>NUCLEOTIDE SEQUENCE</scope>
</reference>
<dbReference type="NCBIfam" id="TIGR00229">
    <property type="entry name" value="sensory_box"/>
    <property type="match status" value="1"/>
</dbReference>